<evidence type="ECO:0000259" key="2">
    <source>
        <dbReference type="SMART" id="SM00906"/>
    </source>
</evidence>
<protein>
    <recommendedName>
        <fullName evidence="2">Xylanolytic transcriptional activator regulatory domain-containing protein</fullName>
    </recommendedName>
</protein>
<evidence type="ECO:0000313" key="4">
    <source>
        <dbReference type="Proteomes" id="UP000772434"/>
    </source>
</evidence>
<proteinExistence type="predicted"/>
<dbReference type="InterPro" id="IPR007219">
    <property type="entry name" value="XnlR_reg_dom"/>
</dbReference>
<dbReference type="EMBL" id="JADNRY010000014">
    <property type="protein sequence ID" value="KAF9074210.1"/>
    <property type="molecule type" value="Genomic_DNA"/>
</dbReference>
<dbReference type="InterPro" id="IPR050987">
    <property type="entry name" value="AtrR-like"/>
</dbReference>
<dbReference type="Proteomes" id="UP000772434">
    <property type="component" value="Unassembled WGS sequence"/>
</dbReference>
<keyword evidence="1" id="KW-0539">Nucleus</keyword>
<feature type="domain" description="Xylanolytic transcriptional activator regulatory" evidence="2">
    <location>
        <begin position="76"/>
        <end position="153"/>
    </location>
</feature>
<dbReference type="GO" id="GO:0008270">
    <property type="term" value="F:zinc ion binding"/>
    <property type="evidence" value="ECO:0007669"/>
    <property type="project" value="InterPro"/>
</dbReference>
<dbReference type="SMART" id="SM00906">
    <property type="entry name" value="Fungal_trans"/>
    <property type="match status" value="1"/>
</dbReference>
<dbReference type="GO" id="GO:0003700">
    <property type="term" value="F:DNA-binding transcription factor activity"/>
    <property type="evidence" value="ECO:0007669"/>
    <property type="project" value="InterPro"/>
</dbReference>
<sequence length="323" mass="37175">CTAKLVLAVCALGSRLSNDPRTLYQESQDLRSGGWKYFSQIRLVGMSFLKPSTIYDLQLHALGVAFLFPTQLSHVCWYIAALGIRIAQEVGAHRKRNLMTLPASQSRMEQETWKRAFWNITSTDLYMSIATGRPRSTREDDFDAELPPICDDEYWEIPSNPQLEFVQPTGKFSKMAYWHYFVNLLRIAGLAKDHLFSTRRAASWLSSSVDGNDKIVLELDSMLNSWMDALPDDLRWDPHRPNDTLFSQSVMLHTNYYWTQIQIHKSFIRPGPLSTGNFPSLAICTNAARSFVHILQVYHLRPNMPRLPHYIVCFLYSIVSYLT</sequence>
<dbReference type="GO" id="GO:0006351">
    <property type="term" value="P:DNA-templated transcription"/>
    <property type="evidence" value="ECO:0007669"/>
    <property type="project" value="InterPro"/>
</dbReference>
<accession>A0A9P5Q4N9</accession>
<dbReference type="Pfam" id="PF04082">
    <property type="entry name" value="Fungal_trans"/>
    <property type="match status" value="1"/>
</dbReference>
<dbReference type="PANTHER" id="PTHR46910:SF38">
    <property type="entry name" value="ZN(2)-C6 FUNGAL-TYPE DOMAIN-CONTAINING PROTEIN"/>
    <property type="match status" value="1"/>
</dbReference>
<comment type="caution">
    <text evidence="3">The sequence shown here is derived from an EMBL/GenBank/DDBJ whole genome shotgun (WGS) entry which is preliminary data.</text>
</comment>
<dbReference type="PANTHER" id="PTHR46910">
    <property type="entry name" value="TRANSCRIPTION FACTOR PDR1"/>
    <property type="match status" value="1"/>
</dbReference>
<evidence type="ECO:0000256" key="1">
    <source>
        <dbReference type="ARBA" id="ARBA00023242"/>
    </source>
</evidence>
<dbReference type="CDD" id="cd12148">
    <property type="entry name" value="fungal_TF_MHR"/>
    <property type="match status" value="1"/>
</dbReference>
<evidence type="ECO:0000313" key="3">
    <source>
        <dbReference type="EMBL" id="KAF9074210.1"/>
    </source>
</evidence>
<keyword evidence="4" id="KW-1185">Reference proteome</keyword>
<gene>
    <name evidence="3" type="ORF">BDP27DRAFT_1477043</name>
</gene>
<reference evidence="3" key="1">
    <citation type="submission" date="2020-11" db="EMBL/GenBank/DDBJ databases">
        <authorList>
            <consortium name="DOE Joint Genome Institute"/>
            <person name="Ahrendt S."/>
            <person name="Riley R."/>
            <person name="Andreopoulos W."/>
            <person name="Labutti K."/>
            <person name="Pangilinan J."/>
            <person name="Ruiz-Duenas F.J."/>
            <person name="Barrasa J.M."/>
            <person name="Sanchez-Garcia M."/>
            <person name="Camarero S."/>
            <person name="Miyauchi S."/>
            <person name="Serrano A."/>
            <person name="Linde D."/>
            <person name="Babiker R."/>
            <person name="Drula E."/>
            <person name="Ayuso-Fernandez I."/>
            <person name="Pacheco R."/>
            <person name="Padilla G."/>
            <person name="Ferreira P."/>
            <person name="Barriuso J."/>
            <person name="Kellner H."/>
            <person name="Castanera R."/>
            <person name="Alfaro M."/>
            <person name="Ramirez L."/>
            <person name="Pisabarro A.G."/>
            <person name="Kuo A."/>
            <person name="Tritt A."/>
            <person name="Lipzen A."/>
            <person name="He G."/>
            <person name="Yan M."/>
            <person name="Ng V."/>
            <person name="Cullen D."/>
            <person name="Martin F."/>
            <person name="Rosso M.-N."/>
            <person name="Henrissat B."/>
            <person name="Hibbett D."/>
            <person name="Martinez A.T."/>
            <person name="Grigoriev I.V."/>
        </authorList>
    </citation>
    <scope>NUCLEOTIDE SEQUENCE</scope>
    <source>
        <strain evidence="3">AH 40177</strain>
    </source>
</reference>
<dbReference type="OrthoDB" id="4456959at2759"/>
<feature type="non-terminal residue" evidence="3">
    <location>
        <position position="323"/>
    </location>
</feature>
<dbReference type="AlphaFoldDB" id="A0A9P5Q4N9"/>
<dbReference type="GO" id="GO:0003677">
    <property type="term" value="F:DNA binding"/>
    <property type="evidence" value="ECO:0007669"/>
    <property type="project" value="InterPro"/>
</dbReference>
<organism evidence="3 4">
    <name type="scientific">Rhodocollybia butyracea</name>
    <dbReference type="NCBI Taxonomy" id="206335"/>
    <lineage>
        <taxon>Eukaryota</taxon>
        <taxon>Fungi</taxon>
        <taxon>Dikarya</taxon>
        <taxon>Basidiomycota</taxon>
        <taxon>Agaricomycotina</taxon>
        <taxon>Agaricomycetes</taxon>
        <taxon>Agaricomycetidae</taxon>
        <taxon>Agaricales</taxon>
        <taxon>Marasmiineae</taxon>
        <taxon>Omphalotaceae</taxon>
        <taxon>Rhodocollybia</taxon>
    </lineage>
</organism>
<name>A0A9P5Q4N9_9AGAR</name>